<evidence type="ECO:0000313" key="2">
    <source>
        <dbReference type="Proteomes" id="UP000299102"/>
    </source>
</evidence>
<proteinExistence type="predicted"/>
<organism evidence="1 2">
    <name type="scientific">Eumeta variegata</name>
    <name type="common">Bagworm moth</name>
    <name type="synonym">Eumeta japonica</name>
    <dbReference type="NCBI Taxonomy" id="151549"/>
    <lineage>
        <taxon>Eukaryota</taxon>
        <taxon>Metazoa</taxon>
        <taxon>Ecdysozoa</taxon>
        <taxon>Arthropoda</taxon>
        <taxon>Hexapoda</taxon>
        <taxon>Insecta</taxon>
        <taxon>Pterygota</taxon>
        <taxon>Neoptera</taxon>
        <taxon>Endopterygota</taxon>
        <taxon>Lepidoptera</taxon>
        <taxon>Glossata</taxon>
        <taxon>Ditrysia</taxon>
        <taxon>Tineoidea</taxon>
        <taxon>Psychidae</taxon>
        <taxon>Oiketicinae</taxon>
        <taxon>Eumeta</taxon>
    </lineage>
</organism>
<dbReference type="Proteomes" id="UP000299102">
    <property type="component" value="Unassembled WGS sequence"/>
</dbReference>
<name>A0A4C1WY65_EUMVA</name>
<comment type="caution">
    <text evidence="1">The sequence shown here is derived from an EMBL/GenBank/DDBJ whole genome shotgun (WGS) entry which is preliminary data.</text>
</comment>
<dbReference type="EMBL" id="BGZK01000694">
    <property type="protein sequence ID" value="GBP56496.1"/>
    <property type="molecule type" value="Genomic_DNA"/>
</dbReference>
<evidence type="ECO:0000313" key="1">
    <source>
        <dbReference type="EMBL" id="GBP56496.1"/>
    </source>
</evidence>
<accession>A0A4C1WY65</accession>
<reference evidence="1 2" key="1">
    <citation type="journal article" date="2019" name="Commun. Biol.">
        <title>The bagworm genome reveals a unique fibroin gene that provides high tensile strength.</title>
        <authorList>
            <person name="Kono N."/>
            <person name="Nakamura H."/>
            <person name="Ohtoshi R."/>
            <person name="Tomita M."/>
            <person name="Numata K."/>
            <person name="Arakawa K."/>
        </authorList>
    </citation>
    <scope>NUCLEOTIDE SEQUENCE [LARGE SCALE GENOMIC DNA]</scope>
</reference>
<sequence length="133" mass="15270">MNLALVDRQKLMFLRHTASLATKHEARPVACDAQSRAIVKLARKLGILFIAWALRLYSEIYPDSQPASPQIILYLKLNISIEYRYYGHRKRWWRSMFRKGSQLNLTLRCNSRWPPPLGPDPAAPRGAPVCAPN</sequence>
<gene>
    <name evidence="1" type="ORF">EVAR_42688_1</name>
</gene>
<keyword evidence="2" id="KW-1185">Reference proteome</keyword>
<dbReference type="AlphaFoldDB" id="A0A4C1WY65"/>
<protein>
    <submittedName>
        <fullName evidence="1">Uncharacterized protein</fullName>
    </submittedName>
</protein>